<reference evidence="2 3" key="1">
    <citation type="submission" date="2018-05" db="EMBL/GenBank/DDBJ databases">
        <title>Genome sequencing of Flavobacterium sp. HYN0049.</title>
        <authorList>
            <person name="Yi H."/>
            <person name="Baek C."/>
        </authorList>
    </citation>
    <scope>NUCLEOTIDE SEQUENCE [LARGE SCALE GENOMIC DNA]</scope>
    <source>
        <strain evidence="2 3">HYN0049</strain>
    </source>
</reference>
<dbReference type="KEGG" id="fpal:HYN49_10335"/>
<protein>
    <submittedName>
        <fullName evidence="2">Uncharacterized protein</fullName>
    </submittedName>
</protein>
<keyword evidence="3" id="KW-1185">Reference proteome</keyword>
<feature type="transmembrane region" description="Helical" evidence="1">
    <location>
        <begin position="186"/>
        <end position="204"/>
    </location>
</feature>
<sequence length="208" mass="23289">MKKQEEYINDLTEIRSMMERSSKFLSLSGWSGVVIGIYALAAAFFANLLMQQRSDYSLYEMSGIPGPSETLLELIGMGVVLLFLAVGTAIFLSHRKSRKINEPLWNATARRLVINMCIPLFTGGILIFILISKGFPGLILPLTLLFYGLTLVNAGKYSYAELRYLGAINIALGLVAVNFIDYALLFWATGFGILHIIYGLYIYMKYEK</sequence>
<evidence type="ECO:0000256" key="1">
    <source>
        <dbReference type="SAM" id="Phobius"/>
    </source>
</evidence>
<dbReference type="OrthoDB" id="1120881at2"/>
<dbReference type="RefSeq" id="WP_108904044.1">
    <property type="nucleotide sequence ID" value="NZ_CP029187.1"/>
</dbReference>
<keyword evidence="1" id="KW-0812">Transmembrane</keyword>
<keyword evidence="1" id="KW-1133">Transmembrane helix</keyword>
<feature type="transmembrane region" description="Helical" evidence="1">
    <location>
        <begin position="24"/>
        <end position="50"/>
    </location>
</feature>
<keyword evidence="1" id="KW-0472">Membrane</keyword>
<name>A0A2S1SIM9_9FLAO</name>
<gene>
    <name evidence="2" type="ORF">HYN49_10335</name>
</gene>
<dbReference type="Proteomes" id="UP000244937">
    <property type="component" value="Chromosome"/>
</dbReference>
<feature type="transmembrane region" description="Helical" evidence="1">
    <location>
        <begin position="137"/>
        <end position="155"/>
    </location>
</feature>
<feature type="transmembrane region" description="Helical" evidence="1">
    <location>
        <begin position="70"/>
        <end position="92"/>
    </location>
</feature>
<dbReference type="AlphaFoldDB" id="A0A2S1SIM9"/>
<feature type="transmembrane region" description="Helical" evidence="1">
    <location>
        <begin position="112"/>
        <end position="131"/>
    </location>
</feature>
<organism evidence="2 3">
    <name type="scientific">Flavobacterium pallidum</name>
    <dbReference type="NCBI Taxonomy" id="2172098"/>
    <lineage>
        <taxon>Bacteria</taxon>
        <taxon>Pseudomonadati</taxon>
        <taxon>Bacteroidota</taxon>
        <taxon>Flavobacteriia</taxon>
        <taxon>Flavobacteriales</taxon>
        <taxon>Flavobacteriaceae</taxon>
        <taxon>Flavobacterium</taxon>
    </lineage>
</organism>
<proteinExistence type="predicted"/>
<accession>A0A2S1SIM9</accession>
<feature type="transmembrane region" description="Helical" evidence="1">
    <location>
        <begin position="162"/>
        <end position="180"/>
    </location>
</feature>
<evidence type="ECO:0000313" key="3">
    <source>
        <dbReference type="Proteomes" id="UP000244937"/>
    </source>
</evidence>
<dbReference type="EMBL" id="CP029187">
    <property type="protein sequence ID" value="AWI26266.1"/>
    <property type="molecule type" value="Genomic_DNA"/>
</dbReference>
<evidence type="ECO:0000313" key="2">
    <source>
        <dbReference type="EMBL" id="AWI26266.1"/>
    </source>
</evidence>